<dbReference type="InterPro" id="IPR036908">
    <property type="entry name" value="RlpA-like_sf"/>
</dbReference>
<organism evidence="8 9">
    <name type="scientific">Shewanella colwelliana</name>
    <name type="common">Alteromonas colwelliana</name>
    <dbReference type="NCBI Taxonomy" id="23"/>
    <lineage>
        <taxon>Bacteria</taxon>
        <taxon>Pseudomonadati</taxon>
        <taxon>Pseudomonadota</taxon>
        <taxon>Gammaproteobacteria</taxon>
        <taxon>Alteromonadales</taxon>
        <taxon>Shewanellaceae</taxon>
        <taxon>Shewanella</taxon>
    </lineage>
</organism>
<keyword evidence="4" id="KW-0564">Palmitate</keyword>
<feature type="signal peptide" evidence="6">
    <location>
        <begin position="1"/>
        <end position="26"/>
    </location>
</feature>
<evidence type="ECO:0000256" key="2">
    <source>
        <dbReference type="ARBA" id="ARBA00023239"/>
    </source>
</evidence>
<dbReference type="SUPFAM" id="SSF50685">
    <property type="entry name" value="Barwin-like endoglucanases"/>
    <property type="match status" value="1"/>
</dbReference>
<dbReference type="InterPro" id="IPR009009">
    <property type="entry name" value="RlpA-like_DPBB"/>
</dbReference>
<evidence type="ECO:0000256" key="3">
    <source>
        <dbReference type="ARBA" id="ARBA00023316"/>
    </source>
</evidence>
<dbReference type="GO" id="GO:0005886">
    <property type="term" value="C:plasma membrane"/>
    <property type="evidence" value="ECO:0007669"/>
    <property type="project" value="UniProtKB-SubCell"/>
</dbReference>
<dbReference type="GO" id="GO:0000270">
    <property type="term" value="P:peptidoglycan metabolic process"/>
    <property type="evidence" value="ECO:0007669"/>
    <property type="project" value="UniProtKB-UniRule"/>
</dbReference>
<evidence type="ECO:0000313" key="9">
    <source>
        <dbReference type="Proteomes" id="UP000095230"/>
    </source>
</evidence>
<gene>
    <name evidence="4" type="primary">rlpA</name>
    <name evidence="8" type="ORF">BEL05_09250</name>
</gene>
<keyword evidence="4" id="KW-0472">Membrane</keyword>
<evidence type="ECO:0000313" key="8">
    <source>
        <dbReference type="EMBL" id="OEG73589.1"/>
    </source>
</evidence>
<dbReference type="RefSeq" id="WP_069671321.1">
    <property type="nucleotide sequence ID" value="NZ_BPFF01000011.1"/>
</dbReference>
<dbReference type="InterPro" id="IPR012997">
    <property type="entry name" value="RplA"/>
</dbReference>
<dbReference type="Proteomes" id="UP000095230">
    <property type="component" value="Unassembled WGS sequence"/>
</dbReference>
<keyword evidence="1 6" id="KW-0732">Signal</keyword>
<dbReference type="InterPro" id="IPR036680">
    <property type="entry name" value="SPOR-like_sf"/>
</dbReference>
<keyword evidence="2 4" id="KW-0456">Lyase</keyword>
<evidence type="ECO:0000256" key="4">
    <source>
        <dbReference type="HAMAP-Rule" id="MF_02071"/>
    </source>
</evidence>
<keyword evidence="4" id="KW-1003">Cell membrane</keyword>
<dbReference type="AlphaFoldDB" id="A0A1E5ISQ3"/>
<dbReference type="OrthoDB" id="9779128at2"/>
<keyword evidence="3 4" id="KW-0961">Cell wall biogenesis/degradation</keyword>
<dbReference type="PROSITE" id="PS51724">
    <property type="entry name" value="SPOR"/>
    <property type="match status" value="1"/>
</dbReference>
<comment type="caution">
    <text evidence="8">The sequence shown here is derived from an EMBL/GenBank/DDBJ whole genome shotgun (WGS) entry which is preliminary data.</text>
</comment>
<dbReference type="CDD" id="cd22268">
    <property type="entry name" value="DPBB_RlpA-like"/>
    <property type="match status" value="1"/>
</dbReference>
<dbReference type="InterPro" id="IPR007730">
    <property type="entry name" value="SPOR-like_dom"/>
</dbReference>
<evidence type="ECO:0000259" key="7">
    <source>
        <dbReference type="PROSITE" id="PS51724"/>
    </source>
</evidence>
<comment type="function">
    <text evidence="4">Lytic transglycosylase with a strong preference for naked glycan strands that lack stem peptides.</text>
</comment>
<sequence>MLNSKTITLWVILAIALILSACSSQPDSRYHIRDDVAPTDAPDVSIVEDAHPKYEPYSRGGNRKNYTVLGKEYQVLDTGKGYTKTGVASWYGAKFHGHLTSNGETYDMYSMSAAHKTLPLPSYVKVTNLSNNKTVIVRVNDRGPFHDNRIIDLSYAAAHRLDMLKTGTANVQLEVIYIESPESIALAKLKDTNLHYVQVVASSDRSRIDTLATQLATQYQVSTRIQQTGNLYKLQLGPIGRQPIAAQLSETLQQNGYPQSYLITE</sequence>
<dbReference type="Pfam" id="PF05036">
    <property type="entry name" value="SPOR"/>
    <property type="match status" value="1"/>
</dbReference>
<dbReference type="EC" id="4.2.2.-" evidence="4"/>
<dbReference type="GO" id="GO:0071555">
    <property type="term" value="P:cell wall organization"/>
    <property type="evidence" value="ECO:0007669"/>
    <property type="project" value="UniProtKB-KW"/>
</dbReference>
<accession>A0A1E5ISQ3</accession>
<dbReference type="Pfam" id="PF03330">
    <property type="entry name" value="DPBB_1"/>
    <property type="match status" value="1"/>
</dbReference>
<dbReference type="PANTHER" id="PTHR34183">
    <property type="entry name" value="ENDOLYTIC PEPTIDOGLYCAN TRANSGLYCOSYLASE RLPA"/>
    <property type="match status" value="1"/>
</dbReference>
<evidence type="ECO:0000256" key="1">
    <source>
        <dbReference type="ARBA" id="ARBA00022729"/>
    </source>
</evidence>
<reference evidence="8 9" key="1">
    <citation type="submission" date="2016-07" db="EMBL/GenBank/DDBJ databases">
        <title>Whole-genome of two Shewanella species isolated from a digestive organ of sea cucumber Apostichopus japonicus Selenka 1867.</title>
        <authorList>
            <person name="Hong H.-H."/>
            <person name="Choi H."/>
            <person name="Cheon S."/>
            <person name="Oh J.-S."/>
            <person name="Lee H.-G."/>
            <person name="Park C."/>
        </authorList>
    </citation>
    <scope>NUCLEOTIDE SEQUENCE [LARGE SCALE GENOMIC DNA]</scope>
    <source>
        <strain evidence="8 9">CSB03KR</strain>
    </source>
</reference>
<dbReference type="PANTHER" id="PTHR34183:SF1">
    <property type="entry name" value="ENDOLYTIC PEPTIDOGLYCAN TRANSGLYCOSYLASE RLPA"/>
    <property type="match status" value="1"/>
</dbReference>
<dbReference type="GO" id="GO:0042834">
    <property type="term" value="F:peptidoglycan binding"/>
    <property type="evidence" value="ECO:0007669"/>
    <property type="project" value="InterPro"/>
</dbReference>
<dbReference type="STRING" id="23.BEL05_09250"/>
<dbReference type="NCBIfam" id="TIGR00413">
    <property type="entry name" value="rlpA"/>
    <property type="match status" value="1"/>
</dbReference>
<feature type="domain" description="SPOR" evidence="7">
    <location>
        <begin position="189"/>
        <end position="265"/>
    </location>
</feature>
<proteinExistence type="inferred from homology"/>
<keyword evidence="4" id="KW-0449">Lipoprotein</keyword>
<dbReference type="GO" id="GO:0009279">
    <property type="term" value="C:cell outer membrane"/>
    <property type="evidence" value="ECO:0007669"/>
    <property type="project" value="TreeGrafter"/>
</dbReference>
<dbReference type="Gene3D" id="2.40.40.10">
    <property type="entry name" value="RlpA-like domain"/>
    <property type="match status" value="1"/>
</dbReference>
<dbReference type="InterPro" id="IPR034718">
    <property type="entry name" value="RlpA"/>
</dbReference>
<dbReference type="GO" id="GO:0008932">
    <property type="term" value="F:lytic endotransglycosylase activity"/>
    <property type="evidence" value="ECO:0007669"/>
    <property type="project" value="UniProtKB-UniRule"/>
</dbReference>
<dbReference type="FunFam" id="2.40.40.10:FF:000003">
    <property type="entry name" value="Endolytic peptidoglycan transglycosylase RlpA"/>
    <property type="match status" value="1"/>
</dbReference>
<dbReference type="EMBL" id="MCBT01000040">
    <property type="protein sequence ID" value="OEG73589.1"/>
    <property type="molecule type" value="Genomic_DNA"/>
</dbReference>
<dbReference type="HAMAP" id="MF_02071">
    <property type="entry name" value="RlpA"/>
    <property type="match status" value="1"/>
</dbReference>
<protein>
    <recommendedName>
        <fullName evidence="4">Endolytic peptidoglycan transglycosylase RlpA</fullName>
        <ecNumber evidence="4">4.2.2.-</ecNumber>
    </recommendedName>
</protein>
<comment type="similarity">
    <text evidence="4 5">Belongs to the RlpA family.</text>
</comment>
<dbReference type="SUPFAM" id="SSF110997">
    <property type="entry name" value="Sporulation related repeat"/>
    <property type="match status" value="1"/>
</dbReference>
<dbReference type="PROSITE" id="PS51257">
    <property type="entry name" value="PROKAR_LIPOPROTEIN"/>
    <property type="match status" value="1"/>
</dbReference>
<evidence type="ECO:0000256" key="6">
    <source>
        <dbReference type="SAM" id="SignalP"/>
    </source>
</evidence>
<comment type="subcellular location">
    <subcellularLocation>
        <location evidence="4">Cell membrane</location>
        <topology evidence="4">Lipid-anchor</topology>
    </subcellularLocation>
</comment>
<name>A0A1E5ISQ3_SHECO</name>
<dbReference type="Gene3D" id="3.30.70.1070">
    <property type="entry name" value="Sporulation related repeat"/>
    <property type="match status" value="1"/>
</dbReference>
<evidence type="ECO:0000256" key="5">
    <source>
        <dbReference type="RuleBase" id="RU003495"/>
    </source>
</evidence>
<feature type="chain" id="PRO_5009987415" description="Endolytic peptidoglycan transglycosylase RlpA" evidence="6">
    <location>
        <begin position="27"/>
        <end position="265"/>
    </location>
</feature>